<evidence type="ECO:0000313" key="2">
    <source>
        <dbReference type="EMBL" id="OXU19502.1"/>
    </source>
</evidence>
<sequence length="99" mass="10919">MKTTYLILFILVVSSVYARNKCSSVSDCFQYCRGPGEVGNRAKDASCINNYCVCGKPVEICFSGADCFSYCGVNPDPDVPRDKDVMCSEKGICECRPIY</sequence>
<accession>A0A232EMG9</accession>
<proteinExistence type="predicted"/>
<organism evidence="2 3">
    <name type="scientific">Trichomalopsis sarcophagae</name>
    <dbReference type="NCBI Taxonomy" id="543379"/>
    <lineage>
        <taxon>Eukaryota</taxon>
        <taxon>Metazoa</taxon>
        <taxon>Ecdysozoa</taxon>
        <taxon>Arthropoda</taxon>
        <taxon>Hexapoda</taxon>
        <taxon>Insecta</taxon>
        <taxon>Pterygota</taxon>
        <taxon>Neoptera</taxon>
        <taxon>Endopterygota</taxon>
        <taxon>Hymenoptera</taxon>
        <taxon>Apocrita</taxon>
        <taxon>Proctotrupomorpha</taxon>
        <taxon>Chalcidoidea</taxon>
        <taxon>Pteromalidae</taxon>
        <taxon>Pteromalinae</taxon>
        <taxon>Trichomalopsis</taxon>
    </lineage>
</organism>
<protein>
    <recommendedName>
        <fullName evidence="4">TIL domain-containing protein</fullName>
    </recommendedName>
</protein>
<evidence type="ECO:0000256" key="1">
    <source>
        <dbReference type="SAM" id="SignalP"/>
    </source>
</evidence>
<comment type="caution">
    <text evidence="2">The sequence shown here is derived from an EMBL/GenBank/DDBJ whole genome shotgun (WGS) entry which is preliminary data.</text>
</comment>
<name>A0A232EMG9_9HYME</name>
<keyword evidence="3" id="KW-1185">Reference proteome</keyword>
<dbReference type="AlphaFoldDB" id="A0A232EMG9"/>
<dbReference type="Proteomes" id="UP000215335">
    <property type="component" value="Unassembled WGS sequence"/>
</dbReference>
<feature type="signal peptide" evidence="1">
    <location>
        <begin position="1"/>
        <end position="18"/>
    </location>
</feature>
<gene>
    <name evidence="2" type="ORF">TSAR_013314</name>
</gene>
<reference evidence="2 3" key="1">
    <citation type="journal article" date="2017" name="Curr. Biol.">
        <title>The Evolution of Venom by Co-option of Single-Copy Genes.</title>
        <authorList>
            <person name="Martinson E.O."/>
            <person name="Mrinalini"/>
            <person name="Kelkar Y.D."/>
            <person name="Chang C.H."/>
            <person name="Werren J.H."/>
        </authorList>
    </citation>
    <scope>NUCLEOTIDE SEQUENCE [LARGE SCALE GENOMIC DNA]</scope>
    <source>
        <strain evidence="2 3">Alberta</strain>
        <tissue evidence="2">Whole body</tissue>
    </source>
</reference>
<keyword evidence="1" id="KW-0732">Signal</keyword>
<evidence type="ECO:0000313" key="3">
    <source>
        <dbReference type="Proteomes" id="UP000215335"/>
    </source>
</evidence>
<feature type="chain" id="PRO_5011968990" description="TIL domain-containing protein" evidence="1">
    <location>
        <begin position="19"/>
        <end position="99"/>
    </location>
</feature>
<evidence type="ECO:0008006" key="4">
    <source>
        <dbReference type="Google" id="ProtNLM"/>
    </source>
</evidence>
<dbReference type="EMBL" id="NNAY01003383">
    <property type="protein sequence ID" value="OXU19502.1"/>
    <property type="molecule type" value="Genomic_DNA"/>
</dbReference>